<proteinExistence type="predicted"/>
<name>A0A433UT18_9CYAN</name>
<comment type="caution">
    <text evidence="2">The sequence shown here is derived from an EMBL/GenBank/DDBJ whole genome shotgun (WGS) entry which is preliminary data.</text>
</comment>
<dbReference type="Gene3D" id="3.10.20.10">
    <property type="match status" value="2"/>
</dbReference>
<organism evidence="2 3">
    <name type="scientific">Dulcicalothrix desertica PCC 7102</name>
    <dbReference type="NCBI Taxonomy" id="232991"/>
    <lineage>
        <taxon>Bacteria</taxon>
        <taxon>Bacillati</taxon>
        <taxon>Cyanobacteriota</taxon>
        <taxon>Cyanophyceae</taxon>
        <taxon>Nostocales</taxon>
        <taxon>Calotrichaceae</taxon>
        <taxon>Dulcicalothrix</taxon>
    </lineage>
</organism>
<accession>A0A433UT18</accession>
<keyword evidence="3" id="KW-1185">Reference proteome</keyword>
<dbReference type="Proteomes" id="UP000271624">
    <property type="component" value="Unassembled WGS sequence"/>
</dbReference>
<dbReference type="OrthoDB" id="850243at2"/>
<reference evidence="2" key="2">
    <citation type="journal article" date="2019" name="Genome Biol. Evol.">
        <title>Day and night: Metabolic profiles and evolutionary relationships of six axenic non-marine cyanobacteria.</title>
        <authorList>
            <person name="Will S.E."/>
            <person name="Henke P."/>
            <person name="Boedeker C."/>
            <person name="Huang S."/>
            <person name="Brinkmann H."/>
            <person name="Rohde M."/>
            <person name="Jarek M."/>
            <person name="Friedl T."/>
            <person name="Seufert S."/>
            <person name="Schumacher M."/>
            <person name="Overmann J."/>
            <person name="Neumann-Schaal M."/>
            <person name="Petersen J."/>
        </authorList>
    </citation>
    <scope>NUCLEOTIDE SEQUENCE [LARGE SCALE GENOMIC DNA]</scope>
    <source>
        <strain evidence="2">PCC 7102</strain>
    </source>
</reference>
<evidence type="ECO:0000259" key="1">
    <source>
        <dbReference type="Pfam" id="PF07566"/>
    </source>
</evidence>
<evidence type="ECO:0000313" key="2">
    <source>
        <dbReference type="EMBL" id="RUS96993.1"/>
    </source>
</evidence>
<dbReference type="EMBL" id="RSCL01000034">
    <property type="protein sequence ID" value="RUS96993.1"/>
    <property type="molecule type" value="Genomic_DNA"/>
</dbReference>
<dbReference type="Pfam" id="PF07566">
    <property type="entry name" value="DUF1543"/>
    <property type="match status" value="2"/>
</dbReference>
<feature type="domain" description="DUF1543" evidence="1">
    <location>
        <begin position="18"/>
        <end position="68"/>
    </location>
</feature>
<gene>
    <name evidence="2" type="ORF">DSM106972_085430</name>
</gene>
<dbReference type="InterPro" id="IPR011440">
    <property type="entry name" value="DUF1543"/>
</dbReference>
<evidence type="ECO:0000313" key="3">
    <source>
        <dbReference type="Proteomes" id="UP000271624"/>
    </source>
</evidence>
<sequence length="183" mass="20714">MTSIKLFAVYLGGHAKGCNIEVHDVVFAVGADLHSTFPILEKKWFGIRKALHVDAWVELNYVDGYQIDVLPADALSNESDLAESALKLYFINFGAYEPNFFGEVHQSGFYVASSKKEAQAKARKQLCLKLKQRHHDDTIVIEDSIADVDDCIEINNVDKWKLTFTPTDIKEEFPPKCEYIKLS</sequence>
<reference evidence="2" key="1">
    <citation type="submission" date="2018-12" db="EMBL/GenBank/DDBJ databases">
        <authorList>
            <person name="Will S."/>
            <person name="Neumann-Schaal M."/>
            <person name="Henke P."/>
        </authorList>
    </citation>
    <scope>NUCLEOTIDE SEQUENCE</scope>
    <source>
        <strain evidence="2">PCC 7102</strain>
    </source>
</reference>
<feature type="domain" description="DUF1543" evidence="1">
    <location>
        <begin position="103"/>
        <end position="143"/>
    </location>
</feature>
<dbReference type="AlphaFoldDB" id="A0A433UT18"/>
<protein>
    <recommendedName>
        <fullName evidence="1">DUF1543 domain-containing protein</fullName>
    </recommendedName>
</protein>
<dbReference type="RefSeq" id="WP_127086562.1">
    <property type="nucleotide sequence ID" value="NZ_RSCL01000034.1"/>
</dbReference>